<dbReference type="PANTHER" id="PTHR30349">
    <property type="entry name" value="PHAGE INTEGRASE-RELATED"/>
    <property type="match status" value="1"/>
</dbReference>
<dbReference type="Pfam" id="PF14659">
    <property type="entry name" value="Phage_int_SAM_3"/>
    <property type="match status" value="1"/>
</dbReference>
<keyword evidence="3" id="KW-0233">DNA recombination</keyword>
<dbReference type="EMBL" id="LFNT01000013">
    <property type="protein sequence ID" value="KMS74455.1"/>
    <property type="molecule type" value="Genomic_DNA"/>
</dbReference>
<evidence type="ECO:0000256" key="2">
    <source>
        <dbReference type="ARBA" id="ARBA00023125"/>
    </source>
</evidence>
<dbReference type="InterPro" id="IPR004107">
    <property type="entry name" value="Integrase_SAM-like_N"/>
</dbReference>
<organism evidence="8 9">
    <name type="scientific">Streptomyces viridochromogenes</name>
    <dbReference type="NCBI Taxonomy" id="1938"/>
    <lineage>
        <taxon>Bacteria</taxon>
        <taxon>Bacillati</taxon>
        <taxon>Actinomycetota</taxon>
        <taxon>Actinomycetes</taxon>
        <taxon>Kitasatosporales</taxon>
        <taxon>Streptomycetaceae</taxon>
        <taxon>Streptomyces</taxon>
    </lineage>
</organism>
<evidence type="ECO:0000256" key="4">
    <source>
        <dbReference type="PROSITE-ProRule" id="PRU01248"/>
    </source>
</evidence>
<accession>A0A0J8C996</accession>
<feature type="domain" description="Core-binding (CB)" evidence="7">
    <location>
        <begin position="128"/>
        <end position="256"/>
    </location>
</feature>
<dbReference type="SUPFAM" id="SSF56349">
    <property type="entry name" value="DNA breaking-rejoining enzymes"/>
    <property type="match status" value="1"/>
</dbReference>
<gene>
    <name evidence="8" type="ORF">ACM01_14360</name>
</gene>
<evidence type="ECO:0000313" key="8">
    <source>
        <dbReference type="EMBL" id="KMS74455.1"/>
    </source>
</evidence>
<evidence type="ECO:0000313" key="9">
    <source>
        <dbReference type="Proteomes" id="UP000037432"/>
    </source>
</evidence>
<evidence type="ECO:0000259" key="7">
    <source>
        <dbReference type="PROSITE" id="PS51900"/>
    </source>
</evidence>
<name>A0A0J8C996_STRVR</name>
<dbReference type="OrthoDB" id="9805859at2"/>
<keyword evidence="1" id="KW-0229">DNA integration</keyword>
<dbReference type="InterPro" id="IPR044068">
    <property type="entry name" value="CB"/>
</dbReference>
<dbReference type="GO" id="GO:0015074">
    <property type="term" value="P:DNA integration"/>
    <property type="evidence" value="ECO:0007669"/>
    <property type="project" value="UniProtKB-KW"/>
</dbReference>
<dbReference type="GO" id="GO:0006310">
    <property type="term" value="P:DNA recombination"/>
    <property type="evidence" value="ECO:0007669"/>
    <property type="project" value="UniProtKB-KW"/>
</dbReference>
<keyword evidence="2 4" id="KW-0238">DNA-binding</keyword>
<dbReference type="AlphaFoldDB" id="A0A0J8C996"/>
<dbReference type="GO" id="GO:0003677">
    <property type="term" value="F:DNA binding"/>
    <property type="evidence" value="ECO:0007669"/>
    <property type="project" value="UniProtKB-UniRule"/>
</dbReference>
<evidence type="ECO:0000256" key="1">
    <source>
        <dbReference type="ARBA" id="ARBA00022908"/>
    </source>
</evidence>
<dbReference type="RefSeq" id="WP_048581577.1">
    <property type="nucleotide sequence ID" value="NZ_LFNT01000013.1"/>
</dbReference>
<dbReference type="CDD" id="cd01189">
    <property type="entry name" value="INT_ICEBs1_C_like"/>
    <property type="match status" value="1"/>
</dbReference>
<dbReference type="InterPro" id="IPR011010">
    <property type="entry name" value="DNA_brk_join_enz"/>
</dbReference>
<reference evidence="8 9" key="1">
    <citation type="submission" date="2015-06" db="EMBL/GenBank/DDBJ databases">
        <authorList>
            <person name="Ju K.-S."/>
            <person name="Doroghazi J.R."/>
            <person name="Metcalf W.W."/>
        </authorList>
    </citation>
    <scope>NUCLEOTIDE SEQUENCE [LARGE SCALE GENOMIC DNA]</scope>
    <source>
        <strain evidence="8 9">NRRL 3414</strain>
    </source>
</reference>
<dbReference type="InterPro" id="IPR010998">
    <property type="entry name" value="Integrase_recombinase_N"/>
</dbReference>
<dbReference type="PROSITE" id="PS51898">
    <property type="entry name" value="TYR_RECOMBINASE"/>
    <property type="match status" value="1"/>
</dbReference>
<dbReference type="InterPro" id="IPR002104">
    <property type="entry name" value="Integrase_catalytic"/>
</dbReference>
<feature type="domain" description="Tyr recombinase" evidence="6">
    <location>
        <begin position="299"/>
        <end position="496"/>
    </location>
</feature>
<dbReference type="PATRIC" id="fig|1938.3.peg.4101"/>
<evidence type="ECO:0000256" key="5">
    <source>
        <dbReference type="SAM" id="MobiDB-lite"/>
    </source>
</evidence>
<comment type="caution">
    <text evidence="8">The sequence shown here is derived from an EMBL/GenBank/DDBJ whole genome shotgun (WGS) entry which is preliminary data.</text>
</comment>
<proteinExistence type="predicted"/>
<protein>
    <submittedName>
        <fullName evidence="8">Integrase</fullName>
    </submittedName>
</protein>
<dbReference type="Proteomes" id="UP000037432">
    <property type="component" value="Unassembled WGS sequence"/>
</dbReference>
<dbReference type="PANTHER" id="PTHR30349:SF91">
    <property type="entry name" value="INTA PROTEIN"/>
    <property type="match status" value="1"/>
</dbReference>
<dbReference type="InterPro" id="IPR013762">
    <property type="entry name" value="Integrase-like_cat_sf"/>
</dbReference>
<sequence>MPSTTTSGGAVTRRCSCRAPETGRNYGKSCPKLTNRRHGTWSIRHELANRPDGTRREFRRSGFETSAEATKELNKVRALLAIPDEDDPAGHLAVSDMLESCAKNKEPLPDYDETRRRYATGQSLHSKITVADWLDEWLAGKRRLRSTSLKRYESDVRVHLKPHLGHLRLDRLRVADLDRMFEAINDANVEIIEQNALRRAALNELKTIPWKGAENRARRKWLKASIDEMPPFRKPTRTNSQHTIKRTLRAALNTAIAQQIIPPFNPAEHVELNPASRAKAMVWTAERVRHWKRTGEKPSPVMVWTPEQTGAFLDQVATHRLYTLWHLIAFRGLRRGEACGLRWMDIDLAHHSMTVATQLVQSGWQVHEATPKTDSGERLVALDAESVDSLREHQKRQRKEQARWGSAWKTTGRVFTDEDGSLLHPAKVSLMFTRELEAAGLPPVRLHDLRHGAATLALAAGVDIKIVSEMLGHSDTHITRDIYQSVLDDLAREAAEAVVKLVPRQRRTRTTRKSEPPREGTGRTA</sequence>
<feature type="region of interest" description="Disordered" evidence="5">
    <location>
        <begin position="502"/>
        <end position="525"/>
    </location>
</feature>
<evidence type="ECO:0000259" key="6">
    <source>
        <dbReference type="PROSITE" id="PS51898"/>
    </source>
</evidence>
<dbReference type="InterPro" id="IPR050090">
    <property type="entry name" value="Tyrosine_recombinase_XerCD"/>
</dbReference>
<dbReference type="Pfam" id="PF00589">
    <property type="entry name" value="Phage_integrase"/>
    <property type="match status" value="1"/>
</dbReference>
<evidence type="ECO:0000256" key="3">
    <source>
        <dbReference type="ARBA" id="ARBA00023172"/>
    </source>
</evidence>
<dbReference type="Gene3D" id="1.10.443.10">
    <property type="entry name" value="Intergrase catalytic core"/>
    <property type="match status" value="1"/>
</dbReference>
<dbReference type="PROSITE" id="PS51900">
    <property type="entry name" value="CB"/>
    <property type="match status" value="1"/>
</dbReference>
<dbReference type="Gene3D" id="1.10.150.130">
    <property type="match status" value="1"/>
</dbReference>
<feature type="compositionally biased region" description="Basic and acidic residues" evidence="5">
    <location>
        <begin position="512"/>
        <end position="525"/>
    </location>
</feature>